<dbReference type="GeneID" id="54552840"/>
<gene>
    <name evidence="1" type="ORF">EI97DRAFT_440936</name>
</gene>
<accession>A0A6A6JQ21</accession>
<dbReference type="Proteomes" id="UP000800097">
    <property type="component" value="Unassembled WGS sequence"/>
</dbReference>
<dbReference type="RefSeq" id="XP_033656016.1">
    <property type="nucleotide sequence ID" value="XM_033799665.1"/>
</dbReference>
<sequence length="168" mass="18170">MSLGLERLVRTTSHGEGIKGRAVLERKDWICGPWGAAESWAMPMHALITMSSMQAARWGTPGQHNPFLDAYQEQYGVRSLTGCPLVPSPLSGTPSSHDEAYSLVGRCQRSGTCCTTGDDCDGESSRLRALICSALKCPQRQVSAHVGCSEMNMHRKNIVGDKEDMAGS</sequence>
<reference evidence="1" key="1">
    <citation type="journal article" date="2020" name="Stud. Mycol.">
        <title>101 Dothideomycetes genomes: a test case for predicting lifestyles and emergence of pathogens.</title>
        <authorList>
            <person name="Haridas S."/>
            <person name="Albert R."/>
            <person name="Binder M."/>
            <person name="Bloem J."/>
            <person name="Labutti K."/>
            <person name="Salamov A."/>
            <person name="Andreopoulos B."/>
            <person name="Baker S."/>
            <person name="Barry K."/>
            <person name="Bills G."/>
            <person name="Bluhm B."/>
            <person name="Cannon C."/>
            <person name="Castanera R."/>
            <person name="Culley D."/>
            <person name="Daum C."/>
            <person name="Ezra D."/>
            <person name="Gonzalez J."/>
            <person name="Henrissat B."/>
            <person name="Kuo A."/>
            <person name="Liang C."/>
            <person name="Lipzen A."/>
            <person name="Lutzoni F."/>
            <person name="Magnuson J."/>
            <person name="Mondo S."/>
            <person name="Nolan M."/>
            <person name="Ohm R."/>
            <person name="Pangilinan J."/>
            <person name="Park H.-J."/>
            <person name="Ramirez L."/>
            <person name="Alfaro M."/>
            <person name="Sun H."/>
            <person name="Tritt A."/>
            <person name="Yoshinaga Y."/>
            <person name="Zwiers L.-H."/>
            <person name="Turgeon B."/>
            <person name="Goodwin S."/>
            <person name="Spatafora J."/>
            <person name="Crous P."/>
            <person name="Grigoriev I."/>
        </authorList>
    </citation>
    <scope>NUCLEOTIDE SEQUENCE</scope>
    <source>
        <strain evidence="1">CBS 379.55</strain>
    </source>
</reference>
<keyword evidence="2" id="KW-1185">Reference proteome</keyword>
<dbReference type="AlphaFoldDB" id="A0A6A6JQ21"/>
<organism evidence="1 2">
    <name type="scientific">Westerdykella ornata</name>
    <dbReference type="NCBI Taxonomy" id="318751"/>
    <lineage>
        <taxon>Eukaryota</taxon>
        <taxon>Fungi</taxon>
        <taxon>Dikarya</taxon>
        <taxon>Ascomycota</taxon>
        <taxon>Pezizomycotina</taxon>
        <taxon>Dothideomycetes</taxon>
        <taxon>Pleosporomycetidae</taxon>
        <taxon>Pleosporales</taxon>
        <taxon>Sporormiaceae</taxon>
        <taxon>Westerdykella</taxon>
    </lineage>
</organism>
<protein>
    <submittedName>
        <fullName evidence="1">Uncharacterized protein</fullName>
    </submittedName>
</protein>
<evidence type="ECO:0000313" key="2">
    <source>
        <dbReference type="Proteomes" id="UP000800097"/>
    </source>
</evidence>
<proteinExistence type="predicted"/>
<dbReference type="EMBL" id="ML986488">
    <property type="protein sequence ID" value="KAF2278477.1"/>
    <property type="molecule type" value="Genomic_DNA"/>
</dbReference>
<name>A0A6A6JQ21_WESOR</name>
<evidence type="ECO:0000313" key="1">
    <source>
        <dbReference type="EMBL" id="KAF2278477.1"/>
    </source>
</evidence>